<comment type="similarity">
    <text evidence="1">Belongs to the Glu/Leu/Phe/Val dehydrogenases family.</text>
</comment>
<sequence length="891" mass="100356">MSEKPVSSEIWRLQAFRSKRPVDPKSKVHLRLYFLQAPVFETTDVDENERDIRKLADTNFLKQCDADSLERYQEVMNQVMDNHGYAIKSYSDVIDSEGEKSTLVMVAHLRDDGAGFFVGVPNVYRFHNLFASSKAVETFANGVVVYSFYLRPLTAIIDDGERSHSPVNSFETRVKCMLRDISLHYVLPSHSLTPLLSSSVLSAEEVAYAFCAWKFAFHFLNRGQAAHQQLSELLRHAGDSAASALSELRVAFQTHAFNEGSIQEAIFAQKDLVKHLYADFARRHRPSSLEADEQQSTGSRTTSLGLDQDQAAELAHIKRTCHTDLEQAVFTAFLSFNTHILKTNFYRPSKTALAFRLNPDFLSGTVYTQRPFGIFMVIGAEFRGFHIRFRDVARGGIRLVQSRYPQAYSTNVSNLFDECFNLASTQQRKNKDLPEGGSKGVILLGLHHQTQGVTAFKKYIDALLDLMLPNEMTVQHYSQPELLFLGPDEGTADLMDWASLHAKKRGYPYWKGFTTGKSTNMGGIPHDLYGMTTRSVRAYVTGIQRKLSLEGTACTKVQTGGPDGDLGSNEIKLGNEKTVAIVDGSGVLFDPEGINLQELRRLACHKPRLPVSNFDISLLSAQGYRVLVDDTDVKLPSGQIIESGLQFRNNYHLLPDLHADFFVPCGGRPAAVNESNWKTFCYDQKDNLRFSYIVEGANLFFTQEARLQLEAAGVVVVKDASANKGGVTSSSLEVLAALALTDDEFKQHMCVEETEPQFYTDYVKDVQQHIQDNADMEFERLWMVKENSKKPLCQASDTLSQRIVKLKDDIECSDLFDDAQLRRFVMRQSIPQTLQKVVSVEELERRLPESYLKARFSAFIASRYVYLGEAKGATELGLYQYLNQLRQLANN</sequence>
<dbReference type="SUPFAM" id="SSF51735">
    <property type="entry name" value="NAD(P)-binding Rossmann-fold domains"/>
    <property type="match status" value="1"/>
</dbReference>
<dbReference type="InterPro" id="IPR056365">
    <property type="entry name" value="NAD-GDH_2nd"/>
</dbReference>
<keyword evidence="6" id="KW-1185">Reference proteome</keyword>
<evidence type="ECO:0000313" key="6">
    <source>
        <dbReference type="Proteomes" id="UP000001357"/>
    </source>
</evidence>
<evidence type="ECO:0000256" key="2">
    <source>
        <dbReference type="ARBA" id="ARBA00023002"/>
    </source>
</evidence>
<gene>
    <name evidence="5" type="ORF">MONBRDRAFT_17767</name>
</gene>
<dbReference type="PANTHER" id="PTHR11606:SF24">
    <property type="entry name" value="NAD-SPECIFIC GLUTAMATE DEHYDROGENASE"/>
    <property type="match status" value="1"/>
</dbReference>
<dbReference type="GeneID" id="5888454"/>
<accession>A9URB8</accession>
<dbReference type="SMART" id="SM00839">
    <property type="entry name" value="ELFV_dehydrog"/>
    <property type="match status" value="1"/>
</dbReference>
<dbReference type="Proteomes" id="UP000001357">
    <property type="component" value="Unassembled WGS sequence"/>
</dbReference>
<evidence type="ECO:0000259" key="4">
    <source>
        <dbReference type="SMART" id="SM00839"/>
    </source>
</evidence>
<evidence type="ECO:0000256" key="3">
    <source>
        <dbReference type="ARBA" id="ARBA00023027"/>
    </source>
</evidence>
<protein>
    <recommendedName>
        <fullName evidence="4">Glutamate/phenylalanine/leucine/valine/L-tryptophan dehydrogenase C-terminal domain-containing protein</fullName>
    </recommendedName>
</protein>
<dbReference type="PANTHER" id="PTHR11606">
    <property type="entry name" value="GLUTAMATE DEHYDROGENASE"/>
    <property type="match status" value="1"/>
</dbReference>
<dbReference type="GO" id="GO:0004352">
    <property type="term" value="F:glutamate dehydrogenase (NAD+) activity"/>
    <property type="evidence" value="ECO:0000318"/>
    <property type="project" value="GO_Central"/>
</dbReference>
<dbReference type="InterPro" id="IPR046346">
    <property type="entry name" value="Aminoacid_DH-like_N_sf"/>
</dbReference>
<dbReference type="eggNOG" id="KOG2250">
    <property type="taxonomic scope" value="Eukaryota"/>
</dbReference>
<feature type="domain" description="Glutamate/phenylalanine/leucine/valine/L-tryptophan dehydrogenase C-terminal" evidence="4">
    <location>
        <begin position="523"/>
        <end position="789"/>
    </location>
</feature>
<name>A9URB8_MONBE</name>
<dbReference type="Pfam" id="PF23152">
    <property type="entry name" value="GDH_2nd"/>
    <property type="match status" value="1"/>
</dbReference>
<dbReference type="Pfam" id="PF00208">
    <property type="entry name" value="ELFV_dehydrog"/>
    <property type="match status" value="1"/>
</dbReference>
<dbReference type="SUPFAM" id="SSF53223">
    <property type="entry name" value="Aminoacid dehydrogenase-like, N-terminal domain"/>
    <property type="match status" value="1"/>
</dbReference>
<dbReference type="InParanoid" id="A9URB8"/>
<evidence type="ECO:0000313" key="5">
    <source>
        <dbReference type="EMBL" id="EDQ91898.1"/>
    </source>
</evidence>
<evidence type="ECO:0000256" key="1">
    <source>
        <dbReference type="ARBA" id="ARBA00006382"/>
    </source>
</evidence>
<organism evidence="5 6">
    <name type="scientific">Monosiga brevicollis</name>
    <name type="common">Choanoflagellate</name>
    <dbReference type="NCBI Taxonomy" id="81824"/>
    <lineage>
        <taxon>Eukaryota</taxon>
        <taxon>Choanoflagellata</taxon>
        <taxon>Craspedida</taxon>
        <taxon>Salpingoecidae</taxon>
        <taxon>Monosiga</taxon>
    </lineage>
</organism>
<dbReference type="STRING" id="81824.A9URB8"/>
<dbReference type="GO" id="GO:0006538">
    <property type="term" value="P:L-glutamate catabolic process"/>
    <property type="evidence" value="ECO:0000318"/>
    <property type="project" value="GO_Central"/>
</dbReference>
<dbReference type="EMBL" id="CH991544">
    <property type="protein sequence ID" value="EDQ91898.1"/>
    <property type="molecule type" value="Genomic_DNA"/>
</dbReference>
<dbReference type="InterPro" id="IPR006096">
    <property type="entry name" value="Glu/Leu/Phe/Val/Trp_DH_C"/>
</dbReference>
<dbReference type="AlphaFoldDB" id="A9URB8"/>
<dbReference type="OMA" id="DEYGMTS"/>
<dbReference type="RefSeq" id="XP_001743184.1">
    <property type="nucleotide sequence ID" value="XM_001743132.1"/>
</dbReference>
<reference evidence="5 6" key="1">
    <citation type="journal article" date="2008" name="Nature">
        <title>The genome of the choanoflagellate Monosiga brevicollis and the origin of metazoans.</title>
        <authorList>
            <consortium name="JGI Sequencing"/>
            <person name="King N."/>
            <person name="Westbrook M.J."/>
            <person name="Young S.L."/>
            <person name="Kuo A."/>
            <person name="Abedin M."/>
            <person name="Chapman J."/>
            <person name="Fairclough S."/>
            <person name="Hellsten U."/>
            <person name="Isogai Y."/>
            <person name="Letunic I."/>
            <person name="Marr M."/>
            <person name="Pincus D."/>
            <person name="Putnam N."/>
            <person name="Rokas A."/>
            <person name="Wright K.J."/>
            <person name="Zuzow R."/>
            <person name="Dirks W."/>
            <person name="Good M."/>
            <person name="Goodstein D."/>
            <person name="Lemons D."/>
            <person name="Li W."/>
            <person name="Lyons J.B."/>
            <person name="Morris A."/>
            <person name="Nichols S."/>
            <person name="Richter D.J."/>
            <person name="Salamov A."/>
            <person name="Bork P."/>
            <person name="Lim W.A."/>
            <person name="Manning G."/>
            <person name="Miller W.T."/>
            <person name="McGinnis W."/>
            <person name="Shapiro H."/>
            <person name="Tjian R."/>
            <person name="Grigoriev I.V."/>
            <person name="Rokhsar D."/>
        </authorList>
    </citation>
    <scope>NUCLEOTIDE SEQUENCE [LARGE SCALE GENOMIC DNA]</scope>
    <source>
        <strain evidence="6">MX1 / ATCC 50154</strain>
    </source>
</reference>
<keyword evidence="3" id="KW-0520">NAD</keyword>
<dbReference type="GO" id="GO:0005739">
    <property type="term" value="C:mitochondrion"/>
    <property type="evidence" value="ECO:0000318"/>
    <property type="project" value="GO_Central"/>
</dbReference>
<dbReference type="InterPro" id="IPR036291">
    <property type="entry name" value="NAD(P)-bd_dom_sf"/>
</dbReference>
<proteinExistence type="inferred from homology"/>
<dbReference type="KEGG" id="mbr:MONBRDRAFT_17767"/>
<keyword evidence="2" id="KW-0560">Oxidoreductase</keyword>
<dbReference type="Gene3D" id="3.40.50.720">
    <property type="entry name" value="NAD(P)-binding Rossmann-like Domain"/>
    <property type="match status" value="1"/>
</dbReference>